<proteinExistence type="inferred from homology"/>
<gene>
    <name evidence="3" type="ORF">KXJ70_16615</name>
</gene>
<comment type="similarity">
    <text evidence="1">Belongs to the short-chain dehydrogenases/reductases (SDR) family.</text>
</comment>
<dbReference type="Pfam" id="PF13561">
    <property type="entry name" value="adh_short_C2"/>
    <property type="match status" value="1"/>
</dbReference>
<organism evidence="3 4">
    <name type="scientific">Zhongshania aquimaris</name>
    <dbReference type="NCBI Taxonomy" id="2857107"/>
    <lineage>
        <taxon>Bacteria</taxon>
        <taxon>Pseudomonadati</taxon>
        <taxon>Pseudomonadota</taxon>
        <taxon>Gammaproteobacteria</taxon>
        <taxon>Cellvibrionales</taxon>
        <taxon>Spongiibacteraceae</taxon>
        <taxon>Zhongshania</taxon>
    </lineage>
</organism>
<keyword evidence="2" id="KW-0560">Oxidoreductase</keyword>
<dbReference type="PANTHER" id="PTHR43477">
    <property type="entry name" value="DIHYDROANTICAPSIN 7-DEHYDROGENASE"/>
    <property type="match status" value="1"/>
</dbReference>
<dbReference type="InterPro" id="IPR002347">
    <property type="entry name" value="SDR_fam"/>
</dbReference>
<dbReference type="RefSeq" id="WP_219044663.1">
    <property type="nucleotide sequence ID" value="NZ_JAHWDQ010000005.1"/>
</dbReference>
<sequence>MRFTNKTALVTGGADGIGAGIVLSLAQEGARVYVGDIDTVKGEALAAKNANIHFVHLDVCDNEQWLSTMAKIDAASSGLDILIQSAGISRPGSIEDVDIDEWREHMRVHGEGAFLGCKYAIASMKKSGGGAIVNISSVESIRPGPLFTCYGAAKAAQDAVTKTVALHCGEMAYNIRCNSVHPAATYTPLLQQYLQSADDPEALERIYAGMQPLNRIATVDEVANACLFLASDESSFMTGHQMYVDGGVLAKPYPSGQGA</sequence>
<dbReference type="InterPro" id="IPR051122">
    <property type="entry name" value="SDR_DHRS6-like"/>
</dbReference>
<reference evidence="3" key="1">
    <citation type="submission" date="2021-07" db="EMBL/GenBank/DDBJ databases">
        <title>Zhongshania sp. CAU 1632 isolated from seawater.</title>
        <authorList>
            <person name="Kim W."/>
        </authorList>
    </citation>
    <scope>NUCLEOTIDE SEQUENCE</scope>
    <source>
        <strain evidence="3">CAU 1632</strain>
    </source>
</reference>
<protein>
    <submittedName>
        <fullName evidence="3">SDR family oxidoreductase</fullName>
    </submittedName>
</protein>
<keyword evidence="4" id="KW-1185">Reference proteome</keyword>
<dbReference type="PANTHER" id="PTHR43477:SF1">
    <property type="entry name" value="DIHYDROANTICAPSIN 7-DEHYDROGENASE"/>
    <property type="match status" value="1"/>
</dbReference>
<dbReference type="EMBL" id="JAHWDQ010000005">
    <property type="protein sequence ID" value="MBW2942421.1"/>
    <property type="molecule type" value="Genomic_DNA"/>
</dbReference>
<name>A0ABS6VVW0_9GAMM</name>
<evidence type="ECO:0000256" key="2">
    <source>
        <dbReference type="ARBA" id="ARBA00023002"/>
    </source>
</evidence>
<evidence type="ECO:0000313" key="3">
    <source>
        <dbReference type="EMBL" id="MBW2942421.1"/>
    </source>
</evidence>
<evidence type="ECO:0000313" key="4">
    <source>
        <dbReference type="Proteomes" id="UP001166291"/>
    </source>
</evidence>
<dbReference type="Proteomes" id="UP001166291">
    <property type="component" value="Unassembled WGS sequence"/>
</dbReference>
<evidence type="ECO:0000256" key="1">
    <source>
        <dbReference type="ARBA" id="ARBA00006484"/>
    </source>
</evidence>
<accession>A0ABS6VVW0</accession>
<comment type="caution">
    <text evidence="3">The sequence shown here is derived from an EMBL/GenBank/DDBJ whole genome shotgun (WGS) entry which is preliminary data.</text>
</comment>